<keyword evidence="2" id="KW-1133">Transmembrane helix</keyword>
<evidence type="ECO:0000313" key="3">
    <source>
        <dbReference type="EMBL" id="MCZ4550904.1"/>
    </source>
</evidence>
<dbReference type="Pfam" id="PF13531">
    <property type="entry name" value="SBP_bac_11"/>
    <property type="match status" value="1"/>
</dbReference>
<proteinExistence type="predicted"/>
<organism evidence="3 4">
    <name type="scientific">Gordonia rubripertincta</name>
    <name type="common">Rhodococcus corallinus</name>
    <dbReference type="NCBI Taxonomy" id="36822"/>
    <lineage>
        <taxon>Bacteria</taxon>
        <taxon>Bacillati</taxon>
        <taxon>Actinomycetota</taxon>
        <taxon>Actinomycetes</taxon>
        <taxon>Mycobacteriales</taxon>
        <taxon>Gordoniaceae</taxon>
        <taxon>Gordonia</taxon>
    </lineage>
</organism>
<comment type="caution">
    <text evidence="3">The sequence shown here is derived from an EMBL/GenBank/DDBJ whole genome shotgun (WGS) entry which is preliminary data.</text>
</comment>
<accession>A0ABT4MV66</accession>
<dbReference type="EMBL" id="JAPWIE010000003">
    <property type="protein sequence ID" value="MCZ4550904.1"/>
    <property type="molecule type" value="Genomic_DNA"/>
</dbReference>
<keyword evidence="4" id="KW-1185">Reference proteome</keyword>
<reference evidence="3" key="1">
    <citation type="submission" date="2022-12" db="EMBL/GenBank/DDBJ databases">
        <authorList>
            <person name="Krivoruchko A.V."/>
            <person name="Elkin A."/>
        </authorList>
    </citation>
    <scope>NUCLEOTIDE SEQUENCE</scope>
    <source>
        <strain evidence="3">IEGM 1388</strain>
    </source>
</reference>
<name>A0ABT4MV66_GORRU</name>
<keyword evidence="2" id="KW-0812">Transmembrane</keyword>
<evidence type="ECO:0000256" key="1">
    <source>
        <dbReference type="SAM" id="MobiDB-lite"/>
    </source>
</evidence>
<evidence type="ECO:0000256" key="2">
    <source>
        <dbReference type="SAM" id="Phobius"/>
    </source>
</evidence>
<feature type="region of interest" description="Disordered" evidence="1">
    <location>
        <begin position="367"/>
        <end position="389"/>
    </location>
</feature>
<dbReference type="RefSeq" id="WP_301571498.1">
    <property type="nucleotide sequence ID" value="NZ_JAPWIE010000003.1"/>
</dbReference>
<evidence type="ECO:0000313" key="4">
    <source>
        <dbReference type="Proteomes" id="UP001067235"/>
    </source>
</evidence>
<feature type="transmembrane region" description="Helical" evidence="2">
    <location>
        <begin position="12"/>
        <end position="37"/>
    </location>
</feature>
<protein>
    <submittedName>
        <fullName evidence="3">Substrate-binding domain-containing protein</fullName>
    </submittedName>
</protein>
<sequence length="389" mass="40455">MGEHRRAGGSRGVSRGLLIAVALIIILVILGFLWSLLGDRISRQGQDAAGRCVEGDLAVSIISDPALAAPLATVAAKYNSTDPVARDRCITIEVRPADAKVTLDGLTGTWDAESRGQYPAAWIPQSSVWSSQLTAANPSIVDGNPSSLVSSPVVLAIPTAAQQAMDGNVGWIELPTLQRSESAMERLGLREWGPLRMAMPIGPQTDATLLAAQAIAAEISRTTSGALSPEDAASPLVSSTLTAMKAEAPPTDLGTAESGVQMLMKQTDPAAGTLHAVPITEQQLYLQTKDDADPGVVALLPTGPTPMADFPVVTLTGDQVDIAARDAVNDFISYVHAPEQIGAITELGFRGGGRLPPATAAVTFPVTPSPMPAPSAPAQNSITEILTRR</sequence>
<gene>
    <name evidence="3" type="ORF">O4213_12995</name>
</gene>
<keyword evidence="2" id="KW-0472">Membrane</keyword>
<feature type="compositionally biased region" description="Polar residues" evidence="1">
    <location>
        <begin position="379"/>
        <end position="389"/>
    </location>
</feature>
<dbReference type="Proteomes" id="UP001067235">
    <property type="component" value="Unassembled WGS sequence"/>
</dbReference>